<keyword evidence="5" id="KW-0406">Ion transport</keyword>
<comment type="similarity">
    <text evidence="5">Belongs to the copper transporter (Ctr) (TC 1.A.56) family. SLC31A subfamily.</text>
</comment>
<keyword evidence="4 5" id="KW-0472">Membrane</keyword>
<dbReference type="HOGENOM" id="CLU_090404_0_1_1"/>
<dbReference type="GO" id="GO:0005886">
    <property type="term" value="C:plasma membrane"/>
    <property type="evidence" value="ECO:0007669"/>
    <property type="project" value="TreeGrafter"/>
</dbReference>
<organism evidence="7 8">
    <name type="scientific">Phanerochaete carnosa (strain HHB-10118-sp)</name>
    <name type="common">White-rot fungus</name>
    <name type="synonym">Peniophora carnosa</name>
    <dbReference type="NCBI Taxonomy" id="650164"/>
    <lineage>
        <taxon>Eukaryota</taxon>
        <taxon>Fungi</taxon>
        <taxon>Dikarya</taxon>
        <taxon>Basidiomycota</taxon>
        <taxon>Agaricomycotina</taxon>
        <taxon>Agaricomycetes</taxon>
        <taxon>Polyporales</taxon>
        <taxon>Phanerochaetaceae</taxon>
        <taxon>Phanerochaete</taxon>
    </lineage>
</organism>
<evidence type="ECO:0000256" key="6">
    <source>
        <dbReference type="SAM" id="MobiDB-lite"/>
    </source>
</evidence>
<dbReference type="PANTHER" id="PTHR12483:SF27">
    <property type="entry name" value="COPPER TRANSPORT PROTEIN CTR1"/>
    <property type="match status" value="1"/>
</dbReference>
<keyword evidence="2 5" id="KW-0812">Transmembrane</keyword>
<comment type="subcellular location">
    <subcellularLocation>
        <location evidence="1 5">Membrane</location>
        <topology evidence="1 5">Multi-pass membrane protein</topology>
    </subcellularLocation>
</comment>
<protein>
    <recommendedName>
        <fullName evidence="5">Copper transport protein</fullName>
    </recommendedName>
</protein>
<dbReference type="RefSeq" id="XP_007390329.1">
    <property type="nucleotide sequence ID" value="XM_007390267.1"/>
</dbReference>
<feature type="compositionally biased region" description="Basic and acidic residues" evidence="6">
    <location>
        <begin position="98"/>
        <end position="110"/>
    </location>
</feature>
<name>K5VD53_PHACS</name>
<keyword evidence="8" id="KW-1185">Reference proteome</keyword>
<evidence type="ECO:0000256" key="5">
    <source>
        <dbReference type="RuleBase" id="RU367022"/>
    </source>
</evidence>
<dbReference type="AlphaFoldDB" id="K5VD53"/>
<feature type="region of interest" description="Disordered" evidence="6">
    <location>
        <begin position="83"/>
        <end position="115"/>
    </location>
</feature>
<sequence length="192" mass="20506">MSSSMPMSTSDTSMSMDSMMVPWLHFTGGDNLFFKSLHPSSHGAIAGACIALVLLGIFDRWLSAMRGVAQARWVQSVRAMTTRSPASSQPGIGSDWVPTKEGEKQIDDVKPVPSERSSLVNSARVSRSSPPFLLSHDVPRGIAFACQALLGYTLMLAVMTFQAAYIISILVGLGIGEVLFGRLGSAPGHVVH</sequence>
<keyword evidence="3 5" id="KW-1133">Transmembrane helix</keyword>
<evidence type="ECO:0000313" key="8">
    <source>
        <dbReference type="Proteomes" id="UP000008370"/>
    </source>
</evidence>
<dbReference type="EMBL" id="JH930468">
    <property type="protein sequence ID" value="EKM60886.1"/>
    <property type="molecule type" value="Genomic_DNA"/>
</dbReference>
<keyword evidence="5" id="KW-0187">Copper transport</keyword>
<dbReference type="PANTHER" id="PTHR12483">
    <property type="entry name" value="SOLUTE CARRIER FAMILY 31 COPPER TRANSPORTERS"/>
    <property type="match status" value="1"/>
</dbReference>
<dbReference type="InParanoid" id="K5VD53"/>
<evidence type="ECO:0000256" key="3">
    <source>
        <dbReference type="ARBA" id="ARBA00022989"/>
    </source>
</evidence>
<dbReference type="GeneID" id="18913985"/>
<dbReference type="Pfam" id="PF04145">
    <property type="entry name" value="Ctr"/>
    <property type="match status" value="1"/>
</dbReference>
<dbReference type="OrthoDB" id="73901at2759"/>
<evidence type="ECO:0000256" key="2">
    <source>
        <dbReference type="ARBA" id="ARBA00022692"/>
    </source>
</evidence>
<dbReference type="Proteomes" id="UP000008370">
    <property type="component" value="Unassembled WGS sequence"/>
</dbReference>
<evidence type="ECO:0000256" key="1">
    <source>
        <dbReference type="ARBA" id="ARBA00004141"/>
    </source>
</evidence>
<reference evidence="7 8" key="1">
    <citation type="journal article" date="2012" name="BMC Genomics">
        <title>Comparative genomics of the white-rot fungi, Phanerochaete carnosa and P. chrysosporium, to elucidate the genetic basis of the distinct wood types they colonize.</title>
        <authorList>
            <person name="Suzuki H."/>
            <person name="MacDonald J."/>
            <person name="Syed K."/>
            <person name="Salamov A."/>
            <person name="Hori C."/>
            <person name="Aerts A."/>
            <person name="Henrissat B."/>
            <person name="Wiebenga A."/>
            <person name="vanKuyk P.A."/>
            <person name="Barry K."/>
            <person name="Lindquist E."/>
            <person name="LaButti K."/>
            <person name="Lapidus A."/>
            <person name="Lucas S."/>
            <person name="Coutinho P."/>
            <person name="Gong Y."/>
            <person name="Samejima M."/>
            <person name="Mahadevan R."/>
            <person name="Abou-Zaid M."/>
            <person name="de Vries R.P."/>
            <person name="Igarashi K."/>
            <person name="Yadav J.S."/>
            <person name="Grigoriev I.V."/>
            <person name="Master E.R."/>
        </authorList>
    </citation>
    <scope>NUCLEOTIDE SEQUENCE [LARGE SCALE GENOMIC DNA]</scope>
    <source>
        <strain evidence="7 8">HHB-10118-sp</strain>
    </source>
</reference>
<keyword evidence="5" id="KW-0813">Transport</keyword>
<evidence type="ECO:0000256" key="4">
    <source>
        <dbReference type="ARBA" id="ARBA00023136"/>
    </source>
</evidence>
<feature type="transmembrane region" description="Helical" evidence="5">
    <location>
        <begin position="149"/>
        <end position="175"/>
    </location>
</feature>
<evidence type="ECO:0000313" key="7">
    <source>
        <dbReference type="EMBL" id="EKM60886.1"/>
    </source>
</evidence>
<dbReference type="InterPro" id="IPR007274">
    <property type="entry name" value="Cop_transporter"/>
</dbReference>
<proteinExistence type="inferred from homology"/>
<keyword evidence="5" id="KW-0186">Copper</keyword>
<gene>
    <name evidence="7" type="ORF">PHACADRAFT_247104</name>
</gene>
<dbReference type="STRING" id="650164.K5VD53"/>
<feature type="transmembrane region" description="Helical" evidence="5">
    <location>
        <begin position="43"/>
        <end position="62"/>
    </location>
</feature>
<dbReference type="GO" id="GO:0005375">
    <property type="term" value="F:copper ion transmembrane transporter activity"/>
    <property type="evidence" value="ECO:0007669"/>
    <property type="project" value="UniProtKB-UniRule"/>
</dbReference>
<accession>K5VD53</accession>
<dbReference type="KEGG" id="pco:PHACADRAFT_247104"/>